<protein>
    <submittedName>
        <fullName evidence="1">MICOS complex subunit Mic60</fullName>
    </submittedName>
</protein>
<organism evidence="1 2">
    <name type="scientific">Nibea albiflora</name>
    <name type="common">Yellow drum</name>
    <name type="synonym">Corvina albiflora</name>
    <dbReference type="NCBI Taxonomy" id="240163"/>
    <lineage>
        <taxon>Eukaryota</taxon>
        <taxon>Metazoa</taxon>
        <taxon>Chordata</taxon>
        <taxon>Craniata</taxon>
        <taxon>Vertebrata</taxon>
        <taxon>Euteleostomi</taxon>
        <taxon>Actinopterygii</taxon>
        <taxon>Neopterygii</taxon>
        <taxon>Teleostei</taxon>
        <taxon>Neoteleostei</taxon>
        <taxon>Acanthomorphata</taxon>
        <taxon>Eupercaria</taxon>
        <taxon>Sciaenidae</taxon>
        <taxon>Nibea</taxon>
    </lineage>
</organism>
<proteinExistence type="predicted"/>
<dbReference type="Proteomes" id="UP000805704">
    <property type="component" value="Chromosome 3"/>
</dbReference>
<reference evidence="1" key="1">
    <citation type="submission" date="2020-04" db="EMBL/GenBank/DDBJ databases">
        <title>A chromosome-scale assembly and high-density genetic map of the yellow drum (Nibea albiflora) genome.</title>
        <authorList>
            <person name="Xu D."/>
            <person name="Zhang W."/>
            <person name="Chen R."/>
            <person name="Tan P."/>
            <person name="Wang L."/>
            <person name="Song H."/>
            <person name="Tian L."/>
            <person name="Zhu Q."/>
            <person name="Wang B."/>
        </authorList>
    </citation>
    <scope>NUCLEOTIDE SEQUENCE</scope>
    <source>
        <strain evidence="1">ZJHYS-2018</strain>
    </source>
</reference>
<comment type="caution">
    <text evidence="1">The sequence shown here is derived from an EMBL/GenBank/DDBJ whole genome shotgun (WGS) entry which is preliminary data.</text>
</comment>
<accession>A0ACB7EPB2</accession>
<evidence type="ECO:0000313" key="2">
    <source>
        <dbReference type="Proteomes" id="UP000805704"/>
    </source>
</evidence>
<keyword evidence="2" id="KW-1185">Reference proteome</keyword>
<sequence>YRRRILGAEVTQRERKTSSGSSGSCDSREGENMETDEAVLLRRQKQINYGKNTLAYDRYIKEVPKHMRQAGVHPKTPNKFRKYSRRSWDQQIKLWKVKLHAWDPPTVGSPDKVLDNIDELGLDDVMDIELDFPTLSDPQDAPASVTTRSLSLEKKKREEGTVKESEETISGAAKVVVAGLATVGGGIGGTILYAKWDHKFRAAVENNVPYSDRLLGLALGPPQDVSLPVKKQVEVMQPPSMMGKQVKGSKAKSEKKVKEAAESPAETSPVPSQPAQSIEEASAEATHIISAISEVPSVPAPCDTEAAAVKEECKDCHKDTSASSEVHSDTESPAATEPLKERSVEEVTARLAQQEQKEQEILTSVSASLEDSLASSARATLQAIGAQEAALQAITQHTLKLKEAMEAEVVNTATDHKDVRNAGDDISLCLCACSEALDGLRSVIDKSKSSKVSSVRPLVLAAEENLHNMVVDLDKVVTKVQSAESEAKIVSQYSELVNEAKQQFQREVSSLTPEIQANWKGLTGKLSADDLNALIAHAHRRIDQLNRELAEQRVREQIHIDTALEQQKLEDQRAQEKAVNTALQHIKEEARLEQERKMSELREVMEAEMRTQLRRQAAAHTDHVQDVLKVQEQELRADAEQVLSSKMLEQETRYRQLSQEQLDNFTLDMNSAYARLKGMEEAIDSHVVAEEEARKAHQLWLSVEALNYTLKTADTDRPTMPLESAAQAVRDSCQDNDFALALSSALPEESLQRGVYSEASLRARFNSLRSLARRVALIDESHNSLYQYFLSYLQAALLFEAKQEAPPAKLSSEDLDPFRLLSYASYCLEHGDLELAAKLVNQLRGEARRVVEDWLTEARLTLETRQVVGLLSAYANAVGLGTTQAP</sequence>
<evidence type="ECO:0000313" key="1">
    <source>
        <dbReference type="EMBL" id="KAG8003769.1"/>
    </source>
</evidence>
<name>A0ACB7EPB2_NIBAL</name>
<dbReference type="EMBL" id="CM024791">
    <property type="protein sequence ID" value="KAG8003769.1"/>
    <property type="molecule type" value="Genomic_DNA"/>
</dbReference>
<feature type="non-terminal residue" evidence="1">
    <location>
        <position position="1"/>
    </location>
</feature>
<gene>
    <name evidence="1" type="primary">IMMT</name>
    <name evidence="1" type="ORF">GBF38_007741</name>
</gene>